<dbReference type="PANTHER" id="PTHR10535">
    <property type="entry name" value="DNA-DIRECTED RNA POLYMERASES I, II, AND III SUBUNIT RPABC1"/>
    <property type="match status" value="1"/>
</dbReference>
<dbReference type="InterPro" id="IPR036710">
    <property type="entry name" value="RNA_pol_Rpb5_N_sf"/>
</dbReference>
<dbReference type="InterPro" id="IPR005571">
    <property type="entry name" value="RNA_pol_Rpb5_N"/>
</dbReference>
<dbReference type="PIRSF" id="PIRSF000747">
    <property type="entry name" value="RPB5"/>
    <property type="match status" value="1"/>
</dbReference>
<dbReference type="Pfam" id="PF03871">
    <property type="entry name" value="RNA_pol_Rpb5_N"/>
    <property type="match status" value="1"/>
</dbReference>
<accession>A0A6P4BH65</accession>
<evidence type="ECO:0000256" key="2">
    <source>
        <dbReference type="ARBA" id="ARBA00023163"/>
    </source>
</evidence>
<dbReference type="PANTHER" id="PTHR10535:SF0">
    <property type="entry name" value="DNA-DIRECTED RNA POLYMERASES I, II, AND III SUBUNIT RPABC1"/>
    <property type="match status" value="1"/>
</dbReference>
<dbReference type="SUPFAM" id="SSF53036">
    <property type="entry name" value="Eukaryotic RPB5 N-terminal domain"/>
    <property type="match status" value="1"/>
</dbReference>
<organism evidence="8 9">
    <name type="scientific">Ziziphus jujuba</name>
    <name type="common">Chinese jujube</name>
    <name type="synonym">Ziziphus sativa</name>
    <dbReference type="NCBI Taxonomy" id="326968"/>
    <lineage>
        <taxon>Eukaryota</taxon>
        <taxon>Viridiplantae</taxon>
        <taxon>Streptophyta</taxon>
        <taxon>Embryophyta</taxon>
        <taxon>Tracheophyta</taxon>
        <taxon>Spermatophyta</taxon>
        <taxon>Magnoliopsida</taxon>
        <taxon>eudicotyledons</taxon>
        <taxon>Gunneridae</taxon>
        <taxon>Pentapetalae</taxon>
        <taxon>rosids</taxon>
        <taxon>fabids</taxon>
        <taxon>Rosales</taxon>
        <taxon>Rhamnaceae</taxon>
        <taxon>Paliureae</taxon>
        <taxon>Ziziphus</taxon>
    </lineage>
</organism>
<protein>
    <submittedName>
        <fullName evidence="9">DNA-directed RNA polymerases II and IV subunit 5A isoform X1</fullName>
    </submittedName>
</protein>
<comment type="similarity">
    <text evidence="4">Belongs to the archaeal Rpo5/eukaryotic RPB5 RNA polymerase subunit family.</text>
</comment>
<reference evidence="9" key="1">
    <citation type="submission" date="2025-08" db="UniProtKB">
        <authorList>
            <consortium name="RefSeq"/>
        </authorList>
    </citation>
    <scope>IDENTIFICATION</scope>
    <source>
        <tissue evidence="9">Seedling</tissue>
    </source>
</reference>
<dbReference type="GO" id="GO:0005665">
    <property type="term" value="C:RNA polymerase II, core complex"/>
    <property type="evidence" value="ECO:0007669"/>
    <property type="project" value="TreeGrafter"/>
</dbReference>
<feature type="signal peptide" evidence="5">
    <location>
        <begin position="1"/>
        <end position="28"/>
    </location>
</feature>
<dbReference type="GO" id="GO:0005736">
    <property type="term" value="C:RNA polymerase I complex"/>
    <property type="evidence" value="ECO:0007669"/>
    <property type="project" value="TreeGrafter"/>
</dbReference>
<keyword evidence="3" id="KW-0539">Nucleus</keyword>
<dbReference type="SUPFAM" id="SSF55287">
    <property type="entry name" value="RPB5-like RNA polymerase subunit"/>
    <property type="match status" value="1"/>
</dbReference>
<dbReference type="GO" id="GO:0006362">
    <property type="term" value="P:transcription elongation by RNA polymerase I"/>
    <property type="evidence" value="ECO:0007669"/>
    <property type="project" value="TreeGrafter"/>
</dbReference>
<dbReference type="GO" id="GO:0003899">
    <property type="term" value="F:DNA-directed RNA polymerase activity"/>
    <property type="evidence" value="ECO:0007669"/>
    <property type="project" value="InterPro"/>
</dbReference>
<evidence type="ECO:0000313" key="9">
    <source>
        <dbReference type="RefSeq" id="XP_015898403.3"/>
    </source>
</evidence>
<evidence type="ECO:0000313" key="8">
    <source>
        <dbReference type="Proteomes" id="UP001652623"/>
    </source>
</evidence>
<keyword evidence="2" id="KW-0804">Transcription</keyword>
<keyword evidence="9" id="KW-0240">DNA-directed RNA polymerase</keyword>
<evidence type="ECO:0000259" key="7">
    <source>
        <dbReference type="Pfam" id="PF03871"/>
    </source>
</evidence>
<dbReference type="GO" id="GO:0005666">
    <property type="term" value="C:RNA polymerase III complex"/>
    <property type="evidence" value="ECO:0007669"/>
    <property type="project" value="TreeGrafter"/>
</dbReference>
<evidence type="ECO:0000256" key="1">
    <source>
        <dbReference type="ARBA" id="ARBA00004123"/>
    </source>
</evidence>
<dbReference type="InterPro" id="IPR014381">
    <property type="entry name" value="Arch_Rpo5/euc_Rpb5"/>
</dbReference>
<sequence>MKGFNQLIRAVCLAFSVLFGHSFSRTHSVGNLVGEDGFIRRRPFKIRKTVMKMLKDRNYLVEDSEINMSKEEFKAKYGENVVREDLKFNKAKRNDSSSDQIYVLFYAEKNASMIMKTFVNCINSNNVSRAILVSQQQITRNAWKCMDLLSANCQLEVFQEDELLVNVTKHVLVPKYQVLTDEEKKTLLERYTMKETQLPCIQVTDPIARYYGMKRGQAVKIIRHSETAGAICYL</sequence>
<dbReference type="AlphaFoldDB" id="A0A6P4BH65"/>
<dbReference type="Gene3D" id="3.90.940.20">
    <property type="entry name" value="RPB5-like RNA polymerase subunit"/>
    <property type="match status" value="1"/>
</dbReference>
<dbReference type="InterPro" id="IPR035913">
    <property type="entry name" value="RPB5-like_sf"/>
</dbReference>
<dbReference type="InParanoid" id="A0A6P4BH65"/>
<evidence type="ECO:0000259" key="6">
    <source>
        <dbReference type="Pfam" id="PF01191"/>
    </source>
</evidence>
<evidence type="ECO:0000256" key="3">
    <source>
        <dbReference type="ARBA" id="ARBA00023242"/>
    </source>
</evidence>
<keyword evidence="5" id="KW-0732">Signal</keyword>
<dbReference type="InterPro" id="IPR000783">
    <property type="entry name" value="RNA_pol_subH/Rpb5_C"/>
</dbReference>
<dbReference type="Proteomes" id="UP001652623">
    <property type="component" value="Chromosome 11"/>
</dbReference>
<feature type="chain" id="PRO_5045276752" evidence="5">
    <location>
        <begin position="29"/>
        <end position="234"/>
    </location>
</feature>
<dbReference type="Pfam" id="PF01191">
    <property type="entry name" value="RNA_pol_Rpb5_C"/>
    <property type="match status" value="1"/>
</dbReference>
<dbReference type="RefSeq" id="XP_015898403.3">
    <property type="nucleotide sequence ID" value="XM_016042917.4"/>
</dbReference>
<evidence type="ECO:0000256" key="5">
    <source>
        <dbReference type="SAM" id="SignalP"/>
    </source>
</evidence>
<keyword evidence="8" id="KW-1185">Reference proteome</keyword>
<proteinExistence type="inferred from homology"/>
<dbReference type="GO" id="GO:0042797">
    <property type="term" value="P:tRNA transcription by RNA polymerase III"/>
    <property type="evidence" value="ECO:0007669"/>
    <property type="project" value="TreeGrafter"/>
</dbReference>
<dbReference type="GO" id="GO:0003677">
    <property type="term" value="F:DNA binding"/>
    <property type="evidence" value="ECO:0007669"/>
    <property type="project" value="InterPro"/>
</dbReference>
<feature type="domain" description="RNA polymerase subunit H/Rpb5 C-terminal" evidence="6">
    <location>
        <begin position="165"/>
        <end position="231"/>
    </location>
</feature>
<dbReference type="KEGG" id="zju:107431894"/>
<name>A0A6P4BH65_ZIZJJ</name>
<dbReference type="Gene3D" id="3.40.1340.10">
    <property type="entry name" value="RNA polymerase, Rpb5, N-terminal domain"/>
    <property type="match status" value="1"/>
</dbReference>
<dbReference type="GO" id="GO:0006366">
    <property type="term" value="P:transcription by RNA polymerase II"/>
    <property type="evidence" value="ECO:0007669"/>
    <property type="project" value="TreeGrafter"/>
</dbReference>
<dbReference type="GeneID" id="107431894"/>
<gene>
    <name evidence="9" type="primary">LOC107431894</name>
</gene>
<evidence type="ECO:0000256" key="4">
    <source>
        <dbReference type="ARBA" id="ARBA00025765"/>
    </source>
</evidence>
<comment type="subcellular location">
    <subcellularLocation>
        <location evidence="1">Nucleus</location>
    </subcellularLocation>
</comment>
<feature type="domain" description="RNA polymerase Rpb5 N-terminal" evidence="7">
    <location>
        <begin position="41"/>
        <end position="118"/>
    </location>
</feature>